<dbReference type="InterPro" id="IPR002110">
    <property type="entry name" value="Ankyrin_rpt"/>
</dbReference>
<feature type="repeat" description="ANK" evidence="3">
    <location>
        <begin position="34"/>
        <end position="66"/>
    </location>
</feature>
<dbReference type="InterPro" id="IPR036770">
    <property type="entry name" value="Ankyrin_rpt-contain_sf"/>
</dbReference>
<keyword evidence="1" id="KW-0677">Repeat</keyword>
<evidence type="ECO:0000313" key="4">
    <source>
        <dbReference type="EMBL" id="KAL0192955.1"/>
    </source>
</evidence>
<feature type="non-terminal residue" evidence="4">
    <location>
        <position position="66"/>
    </location>
</feature>
<proteinExistence type="predicted"/>
<keyword evidence="5" id="KW-1185">Reference proteome</keyword>
<comment type="caution">
    <text evidence="4">The sequence shown here is derived from an EMBL/GenBank/DDBJ whole genome shotgun (WGS) entry which is preliminary data.</text>
</comment>
<dbReference type="SUPFAM" id="SSF48403">
    <property type="entry name" value="Ankyrin repeat"/>
    <property type="match status" value="1"/>
</dbReference>
<feature type="repeat" description="ANK" evidence="3">
    <location>
        <begin position="1"/>
        <end position="33"/>
    </location>
</feature>
<organism evidence="4 5">
    <name type="scientific">Cirrhinus mrigala</name>
    <name type="common">Mrigala</name>
    <dbReference type="NCBI Taxonomy" id="683832"/>
    <lineage>
        <taxon>Eukaryota</taxon>
        <taxon>Metazoa</taxon>
        <taxon>Chordata</taxon>
        <taxon>Craniata</taxon>
        <taxon>Vertebrata</taxon>
        <taxon>Euteleostomi</taxon>
        <taxon>Actinopterygii</taxon>
        <taxon>Neopterygii</taxon>
        <taxon>Teleostei</taxon>
        <taxon>Ostariophysi</taxon>
        <taxon>Cypriniformes</taxon>
        <taxon>Cyprinidae</taxon>
        <taxon>Labeoninae</taxon>
        <taxon>Labeonini</taxon>
        <taxon>Cirrhinus</taxon>
    </lineage>
</organism>
<name>A0ABD0R4L4_CIRMR</name>
<dbReference type="EMBL" id="JAMKFB020000005">
    <property type="protein sequence ID" value="KAL0192955.1"/>
    <property type="molecule type" value="Genomic_DNA"/>
</dbReference>
<evidence type="ECO:0000313" key="5">
    <source>
        <dbReference type="Proteomes" id="UP001529510"/>
    </source>
</evidence>
<keyword evidence="2 3" id="KW-0040">ANK repeat</keyword>
<dbReference type="Gene3D" id="1.25.40.20">
    <property type="entry name" value="Ankyrin repeat-containing domain"/>
    <property type="match status" value="1"/>
</dbReference>
<dbReference type="PROSITE" id="PS50297">
    <property type="entry name" value="ANK_REP_REGION"/>
    <property type="match status" value="1"/>
</dbReference>
<dbReference type="SMART" id="SM00248">
    <property type="entry name" value="ANK"/>
    <property type="match status" value="2"/>
</dbReference>
<dbReference type="AlphaFoldDB" id="A0ABD0R4L4"/>
<dbReference type="PANTHER" id="PTHR24171:SF8">
    <property type="entry name" value="BRCA1-ASSOCIATED RING DOMAIN PROTEIN 1"/>
    <property type="match status" value="1"/>
</dbReference>
<protein>
    <submittedName>
        <fullName evidence="4">Uncharacterized protein</fullName>
    </submittedName>
</protein>
<gene>
    <name evidence="4" type="ORF">M9458_011251</name>
</gene>
<reference evidence="4 5" key="1">
    <citation type="submission" date="2024-05" db="EMBL/GenBank/DDBJ databases">
        <title>Genome sequencing and assembly of Indian major carp, Cirrhinus mrigala (Hamilton, 1822).</title>
        <authorList>
            <person name="Mohindra V."/>
            <person name="Chowdhury L.M."/>
            <person name="Lal K."/>
            <person name="Jena J.K."/>
        </authorList>
    </citation>
    <scope>NUCLEOTIDE SEQUENCE [LARGE SCALE GENOMIC DNA]</scope>
    <source>
        <strain evidence="4">CM1030</strain>
        <tissue evidence="4">Blood</tissue>
    </source>
</reference>
<evidence type="ECO:0000256" key="2">
    <source>
        <dbReference type="ARBA" id="ARBA00023043"/>
    </source>
</evidence>
<accession>A0ABD0R4L4</accession>
<dbReference type="PROSITE" id="PS50088">
    <property type="entry name" value="ANK_REPEAT"/>
    <property type="match status" value="2"/>
</dbReference>
<dbReference type="Pfam" id="PF12796">
    <property type="entry name" value="Ank_2"/>
    <property type="match status" value="1"/>
</dbReference>
<evidence type="ECO:0000256" key="1">
    <source>
        <dbReference type="ARBA" id="ARBA00022737"/>
    </source>
</evidence>
<sequence length="66" mass="7379">DGHIALHLAVRRCQFEVVKCLLSHHCYVDHQDRHGNTPLHIACKDGNLPVVMQLCAAKANLDIPNK</sequence>
<dbReference type="Proteomes" id="UP001529510">
    <property type="component" value="Unassembled WGS sequence"/>
</dbReference>
<feature type="non-terminal residue" evidence="4">
    <location>
        <position position="1"/>
    </location>
</feature>
<dbReference type="PANTHER" id="PTHR24171">
    <property type="entry name" value="ANKYRIN REPEAT DOMAIN-CONTAINING PROTEIN 39-RELATED"/>
    <property type="match status" value="1"/>
</dbReference>
<evidence type="ECO:0000256" key="3">
    <source>
        <dbReference type="PROSITE-ProRule" id="PRU00023"/>
    </source>
</evidence>